<proteinExistence type="predicted"/>
<accession>A0ABY6CR86</accession>
<name>A0ABY6CR86_9BACT</name>
<dbReference type="EMBL" id="CP106679">
    <property type="protein sequence ID" value="UXP33003.1"/>
    <property type="molecule type" value="Genomic_DNA"/>
</dbReference>
<evidence type="ECO:0008006" key="3">
    <source>
        <dbReference type="Google" id="ProtNLM"/>
    </source>
</evidence>
<dbReference type="Proteomes" id="UP001065174">
    <property type="component" value="Chromosome"/>
</dbReference>
<reference evidence="1" key="1">
    <citation type="submission" date="2022-09" db="EMBL/GenBank/DDBJ databases">
        <title>Comparative genomics and taxonomic characterization of three novel marine species of genus Reichenbachiella exhibiting antioxidant and polysaccharide degradation activities.</title>
        <authorList>
            <person name="Muhammad N."/>
            <person name="Lee Y.-J."/>
            <person name="Ko J."/>
            <person name="Kim S.-G."/>
        </authorList>
    </citation>
    <scope>NUCLEOTIDE SEQUENCE</scope>
    <source>
        <strain evidence="1">BKB1-1</strain>
    </source>
</reference>
<evidence type="ECO:0000313" key="2">
    <source>
        <dbReference type="Proteomes" id="UP001065174"/>
    </source>
</evidence>
<gene>
    <name evidence="1" type="ORF">N6H18_03410</name>
</gene>
<dbReference type="RefSeq" id="WP_262310434.1">
    <property type="nucleotide sequence ID" value="NZ_CP106679.1"/>
</dbReference>
<keyword evidence="2" id="KW-1185">Reference proteome</keyword>
<sequence length="123" mass="14373">MEYSERVKIIEHRGKEIFYFDFTFLRAEEHPWVMDVALQRALQSKQKEILYISNVSNTHLNTESRKKAKSIFTTLHNQGFKVKGSTMGITGLQKLIVSAIDRDMYFTNDIEKAKDWLVGDDKL</sequence>
<protein>
    <recommendedName>
        <fullName evidence="3">SpoIIAA-like</fullName>
    </recommendedName>
</protein>
<organism evidence="1 2">
    <name type="scientific">Reichenbachiella agarivorans</name>
    <dbReference type="NCBI Taxonomy" id="2979464"/>
    <lineage>
        <taxon>Bacteria</taxon>
        <taxon>Pseudomonadati</taxon>
        <taxon>Bacteroidota</taxon>
        <taxon>Cytophagia</taxon>
        <taxon>Cytophagales</taxon>
        <taxon>Reichenbachiellaceae</taxon>
        <taxon>Reichenbachiella</taxon>
    </lineage>
</organism>
<evidence type="ECO:0000313" key="1">
    <source>
        <dbReference type="EMBL" id="UXP33003.1"/>
    </source>
</evidence>